<organism evidence="2 3">
    <name type="scientific">Alteromonas australica</name>
    <dbReference type="NCBI Taxonomy" id="589873"/>
    <lineage>
        <taxon>Bacteria</taxon>
        <taxon>Pseudomonadati</taxon>
        <taxon>Pseudomonadota</taxon>
        <taxon>Gammaproteobacteria</taxon>
        <taxon>Alteromonadales</taxon>
        <taxon>Alteromonadaceae</taxon>
        <taxon>Alteromonas/Salinimonas group</taxon>
        <taxon>Alteromonas</taxon>
    </lineage>
</organism>
<proteinExistence type="predicted"/>
<evidence type="ECO:0000256" key="1">
    <source>
        <dbReference type="SAM" id="MobiDB-lite"/>
    </source>
</evidence>
<accession>A0A350P1J4</accession>
<feature type="non-terminal residue" evidence="2">
    <location>
        <position position="1"/>
    </location>
</feature>
<evidence type="ECO:0000313" key="2">
    <source>
        <dbReference type="EMBL" id="HAW75161.1"/>
    </source>
</evidence>
<evidence type="ECO:0000313" key="3">
    <source>
        <dbReference type="Proteomes" id="UP000263517"/>
    </source>
</evidence>
<name>A0A350P1J4_9ALTE</name>
<sequence>SGYQYRFQTKEGYNNFYLDSLFLATVGAKRLADDVTAVMIQSGYIPEGAEFGYMENGSPVLYLLGRQSPMRLPKEWEAYDRQMRQQQNTLRQLKKTYGEPTDTRAGDQR</sequence>
<protein>
    <submittedName>
        <fullName evidence="2">Uncharacterized protein</fullName>
    </submittedName>
</protein>
<dbReference type="AlphaFoldDB" id="A0A350P1J4"/>
<gene>
    <name evidence="2" type="ORF">DCW74_05410</name>
</gene>
<comment type="caution">
    <text evidence="2">The sequence shown here is derived from an EMBL/GenBank/DDBJ whole genome shotgun (WGS) entry which is preliminary data.</text>
</comment>
<feature type="region of interest" description="Disordered" evidence="1">
    <location>
        <begin position="87"/>
        <end position="109"/>
    </location>
</feature>
<reference evidence="2 3" key="1">
    <citation type="journal article" date="2018" name="Nat. Biotechnol.">
        <title>A standardized bacterial taxonomy based on genome phylogeny substantially revises the tree of life.</title>
        <authorList>
            <person name="Parks D.H."/>
            <person name="Chuvochina M."/>
            <person name="Waite D.W."/>
            <person name="Rinke C."/>
            <person name="Skarshewski A."/>
            <person name="Chaumeil P.A."/>
            <person name="Hugenholtz P."/>
        </authorList>
    </citation>
    <scope>NUCLEOTIDE SEQUENCE [LARGE SCALE GENOMIC DNA]</scope>
    <source>
        <strain evidence="2">UBA11978</strain>
    </source>
</reference>
<dbReference type="Proteomes" id="UP000263517">
    <property type="component" value="Unassembled WGS sequence"/>
</dbReference>
<dbReference type="EMBL" id="DNAN01000185">
    <property type="protein sequence ID" value="HAW75161.1"/>
    <property type="molecule type" value="Genomic_DNA"/>
</dbReference>